<proteinExistence type="predicted"/>
<evidence type="ECO:0000313" key="1">
    <source>
        <dbReference type="EMBL" id="BAH69327.1"/>
    </source>
</evidence>
<evidence type="ECO:0000313" key="2">
    <source>
        <dbReference type="Proteomes" id="UP000006810"/>
    </source>
</evidence>
<dbReference type="KEGG" id="mfp:MBIO_0062"/>
<keyword evidence="2" id="KW-1185">Reference proteome</keyword>
<sequence>MAINKDKRKYSIVEFKNEGSKLRDLIFATWIWSLNKINKKMIKIDIINQALANSCLKE</sequence>
<protein>
    <submittedName>
        <fullName evidence="1">Uncharacterized protein</fullName>
    </submittedName>
</protein>
<gene>
    <name evidence="1" type="ordered locus">MBIO_0062</name>
</gene>
<organism evidence="1 2">
    <name type="scientific">Mycoplasmopsis fermentans (strain ATCC 19989 / NBRC 14854 / NCTC 10117 / PG18)</name>
    <name type="common">Mycoplasma fermentans</name>
    <dbReference type="NCBI Taxonomy" id="496833"/>
    <lineage>
        <taxon>Bacteria</taxon>
        <taxon>Bacillati</taxon>
        <taxon>Mycoplasmatota</taxon>
        <taxon>Mycoplasmoidales</taxon>
        <taxon>Metamycoplasmataceae</taxon>
        <taxon>Mycoplasmopsis</taxon>
    </lineage>
</organism>
<dbReference type="EMBL" id="AP009608">
    <property type="protein sequence ID" value="BAH69327.1"/>
    <property type="molecule type" value="Genomic_DNA"/>
</dbReference>
<name>C4XDV5_MYCFP</name>
<dbReference type="AlphaFoldDB" id="C4XDV5"/>
<dbReference type="Proteomes" id="UP000006810">
    <property type="component" value="Chromosome"/>
</dbReference>
<accession>C4XDV5</accession>
<reference evidence="1 2" key="1">
    <citation type="journal article" date="2009" name="Curr. Microbiol.">
        <title>Molecular cloning and expression of a novel cholinephosphotransferase involved in glycoglycerophospholipid biosynthesis of Mycoplasma fermentans.</title>
        <authorList>
            <person name="Ishida N."/>
            <person name="Irikura D."/>
            <person name="Matsuda K."/>
            <person name="Sato S."/>
            <person name="Asano K."/>
        </authorList>
    </citation>
    <scope>NUCLEOTIDE SEQUENCE [LARGE SCALE GENOMIC DNA]</scope>
    <source>
        <strain evidence="2">ATCC 19989 / NBRC 14854 / NCTC 10117 / PG18</strain>
    </source>
</reference>
<dbReference type="HOGENOM" id="CLU_2974544_0_0_14"/>